<keyword evidence="2" id="KW-1185">Reference proteome</keyword>
<organism evidence="1 2">
    <name type="scientific">Nocardia cerradoensis</name>
    <dbReference type="NCBI Taxonomy" id="85688"/>
    <lineage>
        <taxon>Bacteria</taxon>
        <taxon>Bacillati</taxon>
        <taxon>Actinomycetota</taxon>
        <taxon>Actinomycetes</taxon>
        <taxon>Mycobacteriales</taxon>
        <taxon>Nocardiaceae</taxon>
        <taxon>Nocardia</taxon>
    </lineage>
</organism>
<protein>
    <submittedName>
        <fullName evidence="1">Chaperone modulatory protein CbpM</fullName>
    </submittedName>
</protein>
<accession>A0A231GWW7</accession>
<name>A0A231GWW7_9NOCA</name>
<evidence type="ECO:0000313" key="1">
    <source>
        <dbReference type="EMBL" id="OXR41104.1"/>
    </source>
</evidence>
<dbReference type="InterPro" id="IPR009061">
    <property type="entry name" value="DNA-bd_dom_put_sf"/>
</dbReference>
<dbReference type="Proteomes" id="UP000215506">
    <property type="component" value="Unassembled WGS sequence"/>
</dbReference>
<dbReference type="SUPFAM" id="SSF46955">
    <property type="entry name" value="Putative DNA-binding domain"/>
    <property type="match status" value="1"/>
</dbReference>
<dbReference type="EMBL" id="NGAF01000023">
    <property type="protein sequence ID" value="OXR41104.1"/>
    <property type="molecule type" value="Genomic_DNA"/>
</dbReference>
<gene>
    <name evidence="1" type="primary">cbpM</name>
    <name evidence="1" type="ORF">B7C42_06874</name>
</gene>
<dbReference type="Pfam" id="PF13591">
    <property type="entry name" value="MerR_2"/>
    <property type="match status" value="1"/>
</dbReference>
<evidence type="ECO:0000313" key="2">
    <source>
        <dbReference type="Proteomes" id="UP000215506"/>
    </source>
</evidence>
<reference evidence="1 2" key="1">
    <citation type="submission" date="2017-07" db="EMBL/GenBank/DDBJ databases">
        <title>First draft Genome Sequence of Nocardia cerradoensis isolated from human infection.</title>
        <authorList>
            <person name="Carrasco G."/>
        </authorList>
    </citation>
    <scope>NUCLEOTIDE SEQUENCE [LARGE SCALE GENOMIC DNA]</scope>
    <source>
        <strain evidence="1 2">CNM20130759</strain>
    </source>
</reference>
<dbReference type="AlphaFoldDB" id="A0A231GWW7"/>
<sequence length="110" mass="12036">MSTPTPVTRYVLVCRPGLSPEAFAERTGLHPDLARRLVALGLLDAHRDAAGEMSFEPSEVATAARIQRLRTGLGLNYSAIGLVLDLLDRIEKLEAASRARRTPHGHRQPD</sequence>
<dbReference type="Gene3D" id="1.10.1660.10">
    <property type="match status" value="1"/>
</dbReference>
<comment type="caution">
    <text evidence="1">The sequence shown here is derived from an EMBL/GenBank/DDBJ whole genome shotgun (WGS) entry which is preliminary data.</text>
</comment>
<proteinExistence type="predicted"/>